<evidence type="ECO:0000256" key="5">
    <source>
        <dbReference type="SAM" id="MobiDB-lite"/>
    </source>
</evidence>
<dbReference type="GO" id="GO:0043565">
    <property type="term" value="F:sequence-specific DNA binding"/>
    <property type="evidence" value="ECO:0007669"/>
    <property type="project" value="InterPro"/>
</dbReference>
<feature type="region of interest" description="Disordered" evidence="5">
    <location>
        <begin position="367"/>
        <end position="389"/>
    </location>
</feature>
<dbReference type="STRING" id="90262.A0A1X2IYQ9"/>
<dbReference type="GO" id="GO:0008270">
    <property type="term" value="F:zinc ion binding"/>
    <property type="evidence" value="ECO:0007669"/>
    <property type="project" value="UniProtKB-KW"/>
</dbReference>
<accession>A0A1X2IYQ9</accession>
<dbReference type="Pfam" id="PF00320">
    <property type="entry name" value="GATA"/>
    <property type="match status" value="1"/>
</dbReference>
<feature type="compositionally biased region" description="Low complexity" evidence="5">
    <location>
        <begin position="662"/>
        <end position="680"/>
    </location>
</feature>
<evidence type="ECO:0000313" key="7">
    <source>
        <dbReference type="EMBL" id="ORZ24430.1"/>
    </source>
</evidence>
<evidence type="ECO:0000256" key="3">
    <source>
        <dbReference type="ARBA" id="ARBA00022833"/>
    </source>
</evidence>
<evidence type="ECO:0000256" key="2">
    <source>
        <dbReference type="ARBA" id="ARBA00022771"/>
    </source>
</evidence>
<proteinExistence type="predicted"/>
<dbReference type="EMBL" id="MCGE01000002">
    <property type="protein sequence ID" value="ORZ24430.1"/>
    <property type="molecule type" value="Genomic_DNA"/>
</dbReference>
<dbReference type="SUPFAM" id="SSF57716">
    <property type="entry name" value="Glucocorticoid receptor-like (DNA-binding domain)"/>
    <property type="match status" value="1"/>
</dbReference>
<name>A0A1X2IYQ9_9FUNG</name>
<dbReference type="PANTHER" id="PTHR45658:SF18">
    <property type="entry name" value="PROTEIN GAT2"/>
    <property type="match status" value="1"/>
</dbReference>
<feature type="compositionally biased region" description="Polar residues" evidence="5">
    <location>
        <begin position="509"/>
        <end position="520"/>
    </location>
</feature>
<evidence type="ECO:0000256" key="1">
    <source>
        <dbReference type="ARBA" id="ARBA00022723"/>
    </source>
</evidence>
<dbReference type="AlphaFoldDB" id="A0A1X2IYQ9"/>
<keyword evidence="1" id="KW-0479">Metal-binding</keyword>
<evidence type="ECO:0000313" key="8">
    <source>
        <dbReference type="Proteomes" id="UP000193560"/>
    </source>
</evidence>
<keyword evidence="2 4" id="KW-0863">Zinc-finger</keyword>
<dbReference type="SMART" id="SM00401">
    <property type="entry name" value="ZnF_GATA"/>
    <property type="match status" value="1"/>
</dbReference>
<feature type="region of interest" description="Disordered" evidence="5">
    <location>
        <begin position="594"/>
        <end position="623"/>
    </location>
</feature>
<keyword evidence="8" id="KW-1185">Reference proteome</keyword>
<feature type="region of interest" description="Disordered" evidence="5">
    <location>
        <begin position="509"/>
        <end position="576"/>
    </location>
</feature>
<dbReference type="InterPro" id="IPR000679">
    <property type="entry name" value="Znf_GATA"/>
</dbReference>
<dbReference type="InterPro" id="IPR051140">
    <property type="entry name" value="GATA_TF"/>
</dbReference>
<dbReference type="Gene3D" id="3.30.50.10">
    <property type="entry name" value="Erythroid Transcription Factor GATA-1, subunit A"/>
    <property type="match status" value="1"/>
</dbReference>
<feature type="domain" description="GATA-type" evidence="6">
    <location>
        <begin position="464"/>
        <end position="500"/>
    </location>
</feature>
<evidence type="ECO:0000256" key="4">
    <source>
        <dbReference type="PROSITE-ProRule" id="PRU00094"/>
    </source>
</evidence>
<feature type="region of interest" description="Disordered" evidence="5">
    <location>
        <begin position="660"/>
        <end position="680"/>
    </location>
</feature>
<sequence>MSDLVKNEALSEMTPTGFTSSTWIADVFDCYEIPPEIGQDTVDPLDEHTHHQCQVRHLGPAYLKSGCFSAILANFYEITRSEISELKKVKRYSQRSSSGIGGTDTHLDTPDTRGGGSGVTPSKDAEALLYLSEVAHTPLPGSNSFTTANVVSSSALPPKKRKKRTVIQHCVIFSLTIDHQAHQDVSSLSPDCTYYLFPQNSLMNVVNDMAPFQIFCTFHLSNPSSTLQNTWTFSNNLISSHSPSSKTKYRTTLEEFAAVCDSSDRLLSIDPHDQVQNQLMDPSSLTSENQFVNVEISGAAGDVYYSLKQSVSGYQASCQKMANLLYLHNQRATSYKTESSLNLEHPLSSEQQSTLSKTHDQFVKSHHKKTKANIKSAGISSSSPNQQHDYIGQRQSSLTGGIEQDTDELDVMTINTKEWPGNKKKHSAIGTDNKIEDFDKDYVSSPTKKKKNKRNLSSRGKESSTGTRKCIYCNVTSTPMWRRGPEGAGTLCNACGVKWKHGKILSGYSNSSQNHGSSNTDPEEFNKKKVKTTTTTTKANRTKDTTSTTLDEEDSTDTPIDLHSLKGSCGHSESSITTNDSYHYQTFRSTIYDNERKLSSPSSSSPASTTTTTSTTTTATTTTASLTAMAMTKGERLHSTTSSTVLSSQHAVMLSSESIYNSPSTSFTSTPDSSPPMSMDSQQHRSLLALSYSEKLGLNGGEDALPLDAGADDVEAAAVLTLLRQS</sequence>
<reference evidence="7 8" key="1">
    <citation type="submission" date="2016-07" db="EMBL/GenBank/DDBJ databases">
        <title>Pervasive Adenine N6-methylation of Active Genes in Fungi.</title>
        <authorList>
            <consortium name="DOE Joint Genome Institute"/>
            <person name="Mondo S.J."/>
            <person name="Dannebaum R.O."/>
            <person name="Kuo R.C."/>
            <person name="Labutti K."/>
            <person name="Haridas S."/>
            <person name="Kuo A."/>
            <person name="Salamov A."/>
            <person name="Ahrendt S.R."/>
            <person name="Lipzen A."/>
            <person name="Sullivan W."/>
            <person name="Andreopoulos W.B."/>
            <person name="Clum A."/>
            <person name="Lindquist E."/>
            <person name="Daum C."/>
            <person name="Ramamoorthy G.K."/>
            <person name="Gryganskyi A."/>
            <person name="Culley D."/>
            <person name="Magnuson J.K."/>
            <person name="James T.Y."/>
            <person name="O'Malley M.A."/>
            <person name="Stajich J.E."/>
            <person name="Spatafora J.W."/>
            <person name="Visel A."/>
            <person name="Grigoriev I.V."/>
        </authorList>
    </citation>
    <scope>NUCLEOTIDE SEQUENCE [LARGE SCALE GENOMIC DNA]</scope>
    <source>
        <strain evidence="7 8">NRRL 1336</strain>
    </source>
</reference>
<feature type="region of interest" description="Disordered" evidence="5">
    <location>
        <begin position="94"/>
        <end position="119"/>
    </location>
</feature>
<gene>
    <name evidence="7" type="ORF">BCR42DRAFT_402939</name>
</gene>
<dbReference type="InterPro" id="IPR013088">
    <property type="entry name" value="Znf_NHR/GATA"/>
</dbReference>
<feature type="region of interest" description="Disordered" evidence="5">
    <location>
        <begin position="443"/>
        <end position="465"/>
    </location>
</feature>
<dbReference type="OrthoDB" id="2162994at2759"/>
<feature type="compositionally biased region" description="Basic residues" evidence="5">
    <location>
        <begin position="447"/>
        <end position="456"/>
    </location>
</feature>
<dbReference type="Proteomes" id="UP000193560">
    <property type="component" value="Unassembled WGS sequence"/>
</dbReference>
<dbReference type="PROSITE" id="PS50114">
    <property type="entry name" value="GATA_ZN_FINGER_2"/>
    <property type="match status" value="1"/>
</dbReference>
<feature type="compositionally biased region" description="Low complexity" evidence="5">
    <location>
        <begin position="599"/>
        <end position="623"/>
    </location>
</feature>
<keyword evidence="3" id="KW-0862">Zinc</keyword>
<feature type="compositionally biased region" description="Polar residues" evidence="5">
    <location>
        <begin position="378"/>
        <end position="389"/>
    </location>
</feature>
<feature type="compositionally biased region" description="Low complexity" evidence="5">
    <location>
        <begin position="532"/>
        <end position="549"/>
    </location>
</feature>
<comment type="caution">
    <text evidence="7">The sequence shown here is derived from an EMBL/GenBank/DDBJ whole genome shotgun (WGS) entry which is preliminary data.</text>
</comment>
<organism evidence="7 8">
    <name type="scientific">Absidia repens</name>
    <dbReference type="NCBI Taxonomy" id="90262"/>
    <lineage>
        <taxon>Eukaryota</taxon>
        <taxon>Fungi</taxon>
        <taxon>Fungi incertae sedis</taxon>
        <taxon>Mucoromycota</taxon>
        <taxon>Mucoromycotina</taxon>
        <taxon>Mucoromycetes</taxon>
        <taxon>Mucorales</taxon>
        <taxon>Cunninghamellaceae</taxon>
        <taxon>Absidia</taxon>
    </lineage>
</organism>
<dbReference type="GO" id="GO:0006355">
    <property type="term" value="P:regulation of DNA-templated transcription"/>
    <property type="evidence" value="ECO:0007669"/>
    <property type="project" value="InterPro"/>
</dbReference>
<evidence type="ECO:0000259" key="6">
    <source>
        <dbReference type="PROSITE" id="PS50114"/>
    </source>
</evidence>
<protein>
    <recommendedName>
        <fullName evidence="6">GATA-type domain-containing protein</fullName>
    </recommendedName>
</protein>
<dbReference type="PANTHER" id="PTHR45658">
    <property type="entry name" value="GATA TRANSCRIPTION FACTOR"/>
    <property type="match status" value="1"/>
</dbReference>
<dbReference type="CDD" id="cd00202">
    <property type="entry name" value="ZnF_GATA"/>
    <property type="match status" value="1"/>
</dbReference>